<dbReference type="InterPro" id="IPR036390">
    <property type="entry name" value="WH_DNA-bd_sf"/>
</dbReference>
<evidence type="ECO:0000256" key="1">
    <source>
        <dbReference type="ARBA" id="ARBA00023015"/>
    </source>
</evidence>
<dbReference type="KEGG" id="mmo:MMOB4460"/>
<evidence type="ECO:0000256" key="3">
    <source>
        <dbReference type="ARBA" id="ARBA00023163"/>
    </source>
</evidence>
<dbReference type="EMBL" id="AE017308">
    <property type="protein sequence ID" value="AAT27932.1"/>
    <property type="molecule type" value="Genomic_DNA"/>
</dbReference>
<dbReference type="PROSITE" id="PS50987">
    <property type="entry name" value="HTH_ARSR_2"/>
    <property type="match status" value="1"/>
</dbReference>
<dbReference type="GO" id="GO:0003677">
    <property type="term" value="F:DNA binding"/>
    <property type="evidence" value="ECO:0007669"/>
    <property type="project" value="UniProtKB-KW"/>
</dbReference>
<evidence type="ECO:0000259" key="4">
    <source>
        <dbReference type="PROSITE" id="PS50987"/>
    </source>
</evidence>
<evidence type="ECO:0000256" key="2">
    <source>
        <dbReference type="ARBA" id="ARBA00023125"/>
    </source>
</evidence>
<dbReference type="Gene3D" id="1.10.10.10">
    <property type="entry name" value="Winged helix-like DNA-binding domain superfamily/Winged helix DNA-binding domain"/>
    <property type="match status" value="1"/>
</dbReference>
<dbReference type="CDD" id="cd00090">
    <property type="entry name" value="HTH_ARSR"/>
    <property type="match status" value="1"/>
</dbReference>
<keyword evidence="6" id="KW-1185">Reference proteome</keyword>
<evidence type="ECO:0000313" key="5">
    <source>
        <dbReference type="EMBL" id="AAT27932.1"/>
    </source>
</evidence>
<dbReference type="Proteomes" id="UP000009072">
    <property type="component" value="Chromosome"/>
</dbReference>
<dbReference type="InterPro" id="IPR036388">
    <property type="entry name" value="WH-like_DNA-bd_sf"/>
</dbReference>
<protein>
    <submittedName>
        <fullName evidence="5">Arsenical resistance operon repressor family protein</fullName>
    </submittedName>
</protein>
<dbReference type="InterPro" id="IPR011991">
    <property type="entry name" value="ArsR-like_HTH"/>
</dbReference>
<proteinExistence type="predicted"/>
<dbReference type="PANTHER" id="PTHR33154:SF33">
    <property type="entry name" value="TRANSCRIPTIONAL REPRESSOR SDPR"/>
    <property type="match status" value="1"/>
</dbReference>
<evidence type="ECO:0000313" key="6">
    <source>
        <dbReference type="Proteomes" id="UP000009072"/>
    </source>
</evidence>
<dbReference type="OrthoDB" id="398785at2"/>
<keyword evidence="3" id="KW-0804">Transcription</keyword>
<keyword evidence="2" id="KW-0238">DNA-binding</keyword>
<organism evidence="5 6">
    <name type="scientific">Mycoplasma mobile (strain ATCC 43663 / 163K / NCTC 11711)</name>
    <name type="common">Mesomycoplasma mobile</name>
    <dbReference type="NCBI Taxonomy" id="267748"/>
    <lineage>
        <taxon>Bacteria</taxon>
        <taxon>Bacillati</taxon>
        <taxon>Mycoplasmatota</taxon>
        <taxon>Mycoplasmoidales</taxon>
        <taxon>Metamycoplasmataceae</taxon>
        <taxon>Mesomycoplasma</taxon>
    </lineage>
</organism>
<sequence length="108" mass="12618">MKVTVTEFLKACSSDMKLRILVNFWDCKCNDTCVNEIVNKFKTSQANISQHLSGLKDMNIIVSKKDSRRRIYSINKDVRKTFDSLFKEIILHDDLNKWLCKCQNPEVS</sequence>
<dbReference type="Pfam" id="PF01022">
    <property type="entry name" value="HTH_5"/>
    <property type="match status" value="1"/>
</dbReference>
<name>Q6KHJ8_MYCM1</name>
<dbReference type="AlphaFoldDB" id="Q6KHJ8"/>
<reference evidence="5 6" key="1">
    <citation type="journal article" date="2004" name="Genome Res.">
        <title>The complete genome and proteome of Mycoplasma mobile.</title>
        <authorList>
            <person name="Jaffe J.D."/>
            <person name="Stange-Thomann N."/>
            <person name="Smith C."/>
            <person name="DeCaprio D."/>
            <person name="Fisher S."/>
            <person name="Butler J."/>
            <person name="Calvo S."/>
            <person name="Elkins T."/>
            <person name="FitzGerald M.G."/>
            <person name="Hafez N."/>
            <person name="Kodira C.D."/>
            <person name="Major J."/>
            <person name="Wang S."/>
            <person name="Wilkinson J."/>
            <person name="Nicol R."/>
            <person name="Nusbaum C."/>
            <person name="Birren B."/>
            <person name="Berg H.C."/>
            <person name="Church G.M."/>
        </authorList>
    </citation>
    <scope>NUCLEOTIDE SEQUENCE [LARGE SCALE GENOMIC DNA]</scope>
    <source>
        <strain evidence="6">ATCC 43663 / 163K / NCTC 11711</strain>
    </source>
</reference>
<gene>
    <name evidence="5" type="primary">arsR</name>
    <name evidence="5" type="ordered locus">MMOB4460</name>
</gene>
<dbReference type="PRINTS" id="PR00778">
    <property type="entry name" value="HTHARSR"/>
</dbReference>
<dbReference type="HOGENOM" id="CLU_097806_3_3_14"/>
<dbReference type="GO" id="GO:0003700">
    <property type="term" value="F:DNA-binding transcription factor activity"/>
    <property type="evidence" value="ECO:0007669"/>
    <property type="project" value="InterPro"/>
</dbReference>
<dbReference type="InterPro" id="IPR051081">
    <property type="entry name" value="HTH_MetalResp_TranReg"/>
</dbReference>
<dbReference type="SMART" id="SM00418">
    <property type="entry name" value="HTH_ARSR"/>
    <property type="match status" value="1"/>
</dbReference>
<keyword evidence="1" id="KW-0805">Transcription regulation</keyword>
<dbReference type="PANTHER" id="PTHR33154">
    <property type="entry name" value="TRANSCRIPTIONAL REGULATOR, ARSR FAMILY"/>
    <property type="match status" value="1"/>
</dbReference>
<dbReference type="SUPFAM" id="SSF46785">
    <property type="entry name" value="Winged helix' DNA-binding domain"/>
    <property type="match status" value="1"/>
</dbReference>
<feature type="domain" description="HTH arsR-type" evidence="4">
    <location>
        <begin position="1"/>
        <end position="97"/>
    </location>
</feature>
<dbReference type="InterPro" id="IPR001845">
    <property type="entry name" value="HTH_ArsR_DNA-bd_dom"/>
</dbReference>
<dbReference type="STRING" id="267748.MMOB4460"/>
<accession>Q6KHJ8</accession>